<dbReference type="InterPro" id="IPR023586">
    <property type="entry name" value="Ile-tRNA-ligase_type2"/>
</dbReference>
<comment type="function">
    <text evidence="14">Catalyzes the attachment of isoleucine to tRNA(Ile). As IleRS can inadvertently accommodate and process structurally similar amino acids such as valine, to avoid such errors it has two additional distinct tRNA(Ile)-dependent editing activities. One activity is designated as 'pretransfer' editing and involves the hydrolysis of activated Val-AMP. The other activity is designated 'posttransfer' editing and involves deacylation of mischarged Val-tRNA(Ile).</text>
</comment>
<evidence type="ECO:0000259" key="18">
    <source>
        <dbReference type="Pfam" id="PF08264"/>
    </source>
</evidence>
<evidence type="ECO:0000256" key="10">
    <source>
        <dbReference type="ARBA" id="ARBA00022833"/>
    </source>
</evidence>
<organism evidence="19 20">
    <name type="scientific">Candidatus Brennerbacteria bacterium CG_4_8_14_3_um_filter_43_14</name>
    <dbReference type="NCBI Taxonomy" id="1974521"/>
    <lineage>
        <taxon>Bacteria</taxon>
        <taxon>Candidatus Brenneribacteriota</taxon>
    </lineage>
</organism>
<evidence type="ECO:0000256" key="7">
    <source>
        <dbReference type="ARBA" id="ARBA00022598"/>
    </source>
</evidence>
<dbReference type="InterPro" id="IPR014729">
    <property type="entry name" value="Rossmann-like_a/b/a_fold"/>
</dbReference>
<comment type="similarity">
    <text evidence="3">Belongs to the class-I aminoacyl-tRNA synthetase family. IleS type 2 subfamily.</text>
</comment>
<dbReference type="Gene3D" id="3.40.50.620">
    <property type="entry name" value="HUPs"/>
    <property type="match status" value="2"/>
</dbReference>
<dbReference type="PANTHER" id="PTHR42780:SF1">
    <property type="entry name" value="ISOLEUCINE--TRNA LIGASE, CYTOPLASMIC"/>
    <property type="match status" value="1"/>
</dbReference>
<dbReference type="Proteomes" id="UP000236842">
    <property type="component" value="Unassembled WGS sequence"/>
</dbReference>
<dbReference type="InterPro" id="IPR009080">
    <property type="entry name" value="tRNAsynth_Ia_anticodon-bd"/>
</dbReference>
<keyword evidence="12" id="KW-0648">Protein biosynthesis</keyword>
<evidence type="ECO:0000256" key="4">
    <source>
        <dbReference type="ARBA" id="ARBA00011245"/>
    </source>
</evidence>
<keyword evidence="13" id="KW-0030">Aminoacyl-tRNA synthetase</keyword>
<evidence type="ECO:0000256" key="9">
    <source>
        <dbReference type="ARBA" id="ARBA00022741"/>
    </source>
</evidence>
<comment type="caution">
    <text evidence="19">The sequence shown here is derived from an EMBL/GenBank/DDBJ whole genome shotgun (WGS) entry which is preliminary data.</text>
</comment>
<dbReference type="AlphaFoldDB" id="A0A2H9N4K1"/>
<dbReference type="SUPFAM" id="SSF50677">
    <property type="entry name" value="ValRS/IleRS/LeuRS editing domain"/>
    <property type="match status" value="1"/>
</dbReference>
<dbReference type="GO" id="GO:0004822">
    <property type="term" value="F:isoleucine-tRNA ligase activity"/>
    <property type="evidence" value="ECO:0007669"/>
    <property type="project" value="UniProtKB-EC"/>
</dbReference>
<evidence type="ECO:0000256" key="13">
    <source>
        <dbReference type="ARBA" id="ARBA00023146"/>
    </source>
</evidence>
<dbReference type="GO" id="GO:0005524">
    <property type="term" value="F:ATP binding"/>
    <property type="evidence" value="ECO:0007669"/>
    <property type="project" value="UniProtKB-KW"/>
</dbReference>
<comment type="subcellular location">
    <subcellularLocation>
        <location evidence="2">Cytoplasm</location>
    </subcellularLocation>
</comment>
<keyword evidence="6" id="KW-0963">Cytoplasm</keyword>
<feature type="binding site" evidence="16">
    <location>
        <position position="574"/>
    </location>
    <ligand>
        <name>substrate</name>
    </ligand>
</feature>
<dbReference type="EMBL" id="PFIJ01000033">
    <property type="protein sequence ID" value="PIX28815.1"/>
    <property type="molecule type" value="Genomic_DNA"/>
</dbReference>
<dbReference type="EC" id="6.1.1.5" evidence="5"/>
<dbReference type="GO" id="GO:0046872">
    <property type="term" value="F:metal ion binding"/>
    <property type="evidence" value="ECO:0007669"/>
    <property type="project" value="UniProtKB-KW"/>
</dbReference>
<evidence type="ECO:0000256" key="3">
    <source>
        <dbReference type="ARBA" id="ARBA00007078"/>
    </source>
</evidence>
<evidence type="ECO:0000256" key="1">
    <source>
        <dbReference type="ARBA" id="ARBA00001947"/>
    </source>
</evidence>
<proteinExistence type="inferred from homology"/>
<keyword evidence="8" id="KW-0479">Metal-binding</keyword>
<evidence type="ECO:0000256" key="11">
    <source>
        <dbReference type="ARBA" id="ARBA00022840"/>
    </source>
</evidence>
<evidence type="ECO:0000256" key="12">
    <source>
        <dbReference type="ARBA" id="ARBA00022917"/>
    </source>
</evidence>
<evidence type="ECO:0000256" key="16">
    <source>
        <dbReference type="PIRSR" id="PIRSR613078-2"/>
    </source>
</evidence>
<feature type="domain" description="Aminoacyl-tRNA synthetase class Ia" evidence="17">
    <location>
        <begin position="734"/>
        <end position="764"/>
    </location>
</feature>
<feature type="domain" description="Aminoacyl-tRNA synthetase class Ia" evidence="17">
    <location>
        <begin position="798"/>
        <end position="877"/>
    </location>
</feature>
<dbReference type="Gene3D" id="1.10.730.10">
    <property type="entry name" value="Isoleucyl-tRNA Synthetase, Domain 1"/>
    <property type="match status" value="1"/>
</dbReference>
<accession>A0A2H9N4K1</accession>
<dbReference type="InterPro" id="IPR001345">
    <property type="entry name" value="PG/BPGM_mutase_AS"/>
</dbReference>
<dbReference type="Gene3D" id="3.40.50.1240">
    <property type="entry name" value="Phosphoglycerate mutase-like"/>
    <property type="match status" value="1"/>
</dbReference>
<dbReference type="PRINTS" id="PR00984">
    <property type="entry name" value="TRNASYNTHILE"/>
</dbReference>
<comment type="cofactor">
    <cofactor evidence="1">
        <name>Zn(2+)</name>
        <dbReference type="ChEBI" id="CHEBI:29105"/>
    </cofactor>
</comment>
<protein>
    <recommendedName>
        <fullName evidence="5">isoleucine--tRNA ligase</fullName>
        <ecNumber evidence="5">6.1.1.5</ecNumber>
    </recommendedName>
</protein>
<evidence type="ECO:0000256" key="6">
    <source>
        <dbReference type="ARBA" id="ARBA00022490"/>
    </source>
</evidence>
<evidence type="ECO:0000256" key="2">
    <source>
        <dbReference type="ARBA" id="ARBA00004496"/>
    </source>
</evidence>
<evidence type="ECO:0000256" key="8">
    <source>
        <dbReference type="ARBA" id="ARBA00022723"/>
    </source>
</evidence>
<reference evidence="20" key="1">
    <citation type="submission" date="2017-09" db="EMBL/GenBank/DDBJ databases">
        <title>Depth-based differentiation of microbial function through sediment-hosted aquifers and enrichment of novel symbionts in the deep terrestrial subsurface.</title>
        <authorList>
            <person name="Probst A.J."/>
            <person name="Ladd B."/>
            <person name="Jarett J.K."/>
            <person name="Geller-Mcgrath D.E."/>
            <person name="Sieber C.M.K."/>
            <person name="Emerson J.B."/>
            <person name="Anantharaman K."/>
            <person name="Thomas B.C."/>
            <person name="Malmstrom R."/>
            <person name="Stieglmeier M."/>
            <person name="Klingl A."/>
            <person name="Woyke T."/>
            <person name="Ryan C.M."/>
            <person name="Banfield J.F."/>
        </authorList>
    </citation>
    <scope>NUCLEOTIDE SEQUENCE [LARGE SCALE GENOMIC DNA]</scope>
</reference>
<dbReference type="InterPro" id="IPR009008">
    <property type="entry name" value="Val/Leu/Ile-tRNA-synth_edit"/>
</dbReference>
<dbReference type="FunFam" id="3.40.50.620:FF:000063">
    <property type="entry name" value="Isoleucine--tRNA ligase"/>
    <property type="match status" value="1"/>
</dbReference>
<dbReference type="SUPFAM" id="SSF52374">
    <property type="entry name" value="Nucleotidylyl transferase"/>
    <property type="match status" value="1"/>
</dbReference>
<keyword evidence="10" id="KW-0862">Zinc</keyword>
<gene>
    <name evidence="19" type="ORF">COZ64_01935</name>
</gene>
<dbReference type="GO" id="GO:0005737">
    <property type="term" value="C:cytoplasm"/>
    <property type="evidence" value="ECO:0007669"/>
    <property type="project" value="UniProtKB-SubCell"/>
</dbReference>
<dbReference type="CDD" id="cd07067">
    <property type="entry name" value="HP_PGM_like"/>
    <property type="match status" value="1"/>
</dbReference>
<evidence type="ECO:0000256" key="15">
    <source>
        <dbReference type="ARBA" id="ARBA00048359"/>
    </source>
</evidence>
<sequence length="1231" mass="141612">MRMKKENTHQDKTSPFPDLEQRILDFWKKQRIFERVNAQTDRPQFVFFEGPPTANAGPGLHHVIARVFKDVVCRYKTLQGYNVLRKAGWDTHGLPVELQIEKEIKTKTKADIEQFGIAAFNAKCKQSVWRFKQEWDKFTERIGYWLDLEHPYITYDASYMESLWWILKKAWDKGLLQQDYKVVPYCTRCGTVLSSHEVAQGYEDAQEESVYVKFKVADSKHPDTYFMVWTTTPWTLPGNVALAVHPDIAYVWLKQKNSGSTPLTTGGSTPLTTDGTTYIIAKDRIQVLQDEYEIIRESRGSDLVGMRYEPMFPYIKNANPKNIENAFQVLPASFATATEGTGIVHTAVMYGIDDYDLGKRYALPEYHTVDAQGNFISDVALWANQPAKKSDPAIRQWLKDNGVLYKTETITHTYPFCWRCHEPLLYYAHQSWFIRMSVLKDRLIQNNELIHWVPEHLKQGRFGEWLKDVKDWAISRERYWGTPLPIWVCDRNPTHKLAIGSLQDLSRNAYQPNTYVLIRHGESRSNVEKYLAPWPEKENMVSILTKKGIQEVRLLAESMRDTHIDMIISSDLARTRQTAEILHKQFPNAELLYDERLREINCGIYAYQPESEYDAFYHATKTESLDALFSKKPENGESLSDVQIRMLAVVREYDAKYHGKTIAIISHGDPLWLLESKLVTHSLSQTWQIDGFALAGMKKFTSPNFPYNDQGEVDLHRPFVDAVVCACPVCGALMHRVTDVIDCWFDSGAMPFAQFHFPFEQIELGQDPNMLVVSGAEPLVVSGAEPVAYAKLMGNKLPFPAQYISEAIDQTRGWFYTLLAISTLLDVGPAFLNVISMGHVMDEHGEKMSKSKGNIINPWKIFNTYGADALRWYFYTLNDPGEYKRFSEKDMKGRAHQDLMTILNVLKFWQTYAPQKVDMAKAQATEVMDQWMNARMALLSTTVKNHMDAYRVYEASRALQEFIDDLSRWYIRRSRRRFQKPENADELMNVSAFCARMMLDFVIMFSPFVPFLAEHIWQEIRRRLQDQNQIPESVHMASWPALMKSGAEPPENINGSAPILDHMKIIRALAERILALRAKAVIKVRQPLGVVEIAQKQALSEELCAILADEVNVKTIRFVNRISEKSSCVVDSQGDSAIGLDTEITEQLKQEGIVRELVRTVQEGRQAMGLLPQDTITLYYDALGAFAFLKQYVELLKKETKAREVIFEKHQVAYETEMADGKEKLWIGINK</sequence>
<comment type="subunit">
    <text evidence="4">Monomer.</text>
</comment>
<dbReference type="Pfam" id="PF08264">
    <property type="entry name" value="Anticodon_1"/>
    <property type="match status" value="1"/>
</dbReference>
<dbReference type="SUPFAM" id="SSF47323">
    <property type="entry name" value="Anticodon-binding domain of a subclass of class I aminoacyl-tRNA synthetases"/>
    <property type="match status" value="1"/>
</dbReference>
<feature type="binding site" evidence="16">
    <location>
        <begin position="519"/>
        <end position="526"/>
    </location>
    <ligand>
        <name>substrate</name>
    </ligand>
</feature>
<comment type="catalytic activity">
    <reaction evidence="15">
        <text>tRNA(Ile) + L-isoleucine + ATP = L-isoleucyl-tRNA(Ile) + AMP + diphosphate</text>
        <dbReference type="Rhea" id="RHEA:11060"/>
        <dbReference type="Rhea" id="RHEA-COMP:9666"/>
        <dbReference type="Rhea" id="RHEA-COMP:9695"/>
        <dbReference type="ChEBI" id="CHEBI:30616"/>
        <dbReference type="ChEBI" id="CHEBI:33019"/>
        <dbReference type="ChEBI" id="CHEBI:58045"/>
        <dbReference type="ChEBI" id="CHEBI:78442"/>
        <dbReference type="ChEBI" id="CHEBI:78528"/>
        <dbReference type="ChEBI" id="CHEBI:456215"/>
        <dbReference type="EC" id="6.1.1.5"/>
    </reaction>
</comment>
<dbReference type="InterPro" id="IPR002301">
    <property type="entry name" value="Ile-tRNA-ligase"/>
</dbReference>
<keyword evidence="7 19" id="KW-0436">Ligase</keyword>
<dbReference type="GO" id="GO:0002161">
    <property type="term" value="F:aminoacyl-tRNA deacylase activity"/>
    <property type="evidence" value="ECO:0007669"/>
    <property type="project" value="InterPro"/>
</dbReference>
<keyword evidence="9" id="KW-0547">Nucleotide-binding</keyword>
<keyword evidence="11" id="KW-0067">ATP-binding</keyword>
<dbReference type="SMART" id="SM00855">
    <property type="entry name" value="PGAM"/>
    <property type="match status" value="1"/>
</dbReference>
<name>A0A2H9N4K1_9BACT</name>
<dbReference type="Gene3D" id="3.90.740.10">
    <property type="entry name" value="Valyl/Leucyl/Isoleucyl-tRNA synthetase, editing domain"/>
    <property type="match status" value="1"/>
</dbReference>
<dbReference type="GO" id="GO:0006428">
    <property type="term" value="P:isoleucyl-tRNA aminoacylation"/>
    <property type="evidence" value="ECO:0007669"/>
    <property type="project" value="InterPro"/>
</dbReference>
<dbReference type="SUPFAM" id="SSF53254">
    <property type="entry name" value="Phosphoglycerate mutase-like"/>
    <property type="match status" value="1"/>
</dbReference>
<evidence type="ECO:0000256" key="5">
    <source>
        <dbReference type="ARBA" id="ARBA00013165"/>
    </source>
</evidence>
<dbReference type="Pfam" id="PF19302">
    <property type="entry name" value="DUF5915"/>
    <property type="match status" value="1"/>
</dbReference>
<evidence type="ECO:0000256" key="14">
    <source>
        <dbReference type="ARBA" id="ARBA00025217"/>
    </source>
</evidence>
<evidence type="ECO:0000313" key="20">
    <source>
        <dbReference type="Proteomes" id="UP000236842"/>
    </source>
</evidence>
<feature type="domain" description="Aminoacyl-tRNA synthetase class Ia" evidence="17">
    <location>
        <begin position="23"/>
        <end position="492"/>
    </location>
</feature>
<feature type="domain" description="Methionyl/Valyl/Leucyl/Isoleucyl-tRNA synthetase anticodon-binding" evidence="18">
    <location>
        <begin position="929"/>
        <end position="1090"/>
    </location>
</feature>
<dbReference type="InterPro" id="IPR002300">
    <property type="entry name" value="aa-tRNA-synth_Ia"/>
</dbReference>
<dbReference type="InterPro" id="IPR013155">
    <property type="entry name" value="M/V/L/I-tRNA-synth_anticd-bd"/>
</dbReference>
<dbReference type="InterPro" id="IPR029033">
    <property type="entry name" value="His_PPase_superfam"/>
</dbReference>
<dbReference type="InterPro" id="IPR013078">
    <property type="entry name" value="His_Pase_superF_clade-1"/>
</dbReference>
<evidence type="ECO:0000259" key="17">
    <source>
        <dbReference type="Pfam" id="PF00133"/>
    </source>
</evidence>
<dbReference type="Pfam" id="PF00133">
    <property type="entry name" value="tRNA-synt_1"/>
    <property type="match status" value="3"/>
</dbReference>
<dbReference type="PROSITE" id="PS00175">
    <property type="entry name" value="PG_MUTASE"/>
    <property type="match status" value="1"/>
</dbReference>
<dbReference type="PANTHER" id="PTHR42780">
    <property type="entry name" value="SOLEUCYL-TRNA SYNTHETASE"/>
    <property type="match status" value="1"/>
</dbReference>
<dbReference type="Pfam" id="PF00300">
    <property type="entry name" value="His_Phos_1"/>
    <property type="match status" value="1"/>
</dbReference>
<evidence type="ECO:0000313" key="19">
    <source>
        <dbReference type="EMBL" id="PIX28815.1"/>
    </source>
</evidence>